<proteinExistence type="predicted"/>
<feature type="domain" description="SET" evidence="2">
    <location>
        <begin position="109"/>
        <end position="230"/>
    </location>
</feature>
<evidence type="ECO:0000256" key="1">
    <source>
        <dbReference type="SAM" id="MobiDB-lite"/>
    </source>
</evidence>
<dbReference type="GO" id="GO:0003690">
    <property type="term" value="F:double-stranded DNA binding"/>
    <property type="evidence" value="ECO:0007669"/>
    <property type="project" value="TreeGrafter"/>
</dbReference>
<dbReference type="Proteomes" id="UP001328107">
    <property type="component" value="Unassembled WGS sequence"/>
</dbReference>
<dbReference type="InterPro" id="IPR001214">
    <property type="entry name" value="SET_dom"/>
</dbReference>
<keyword evidence="4" id="KW-1185">Reference proteome</keyword>
<comment type="caution">
    <text evidence="3">The sequence shown here is derived from an EMBL/GenBank/DDBJ whole genome shotgun (WGS) entry which is preliminary data.</text>
</comment>
<feature type="compositionally biased region" description="Polar residues" evidence="1">
    <location>
        <begin position="7"/>
        <end position="25"/>
    </location>
</feature>
<feature type="region of interest" description="Disordered" evidence="1">
    <location>
        <begin position="1"/>
        <end position="25"/>
    </location>
</feature>
<organism evidence="3 4">
    <name type="scientific">Pristionchus mayeri</name>
    <dbReference type="NCBI Taxonomy" id="1317129"/>
    <lineage>
        <taxon>Eukaryota</taxon>
        <taxon>Metazoa</taxon>
        <taxon>Ecdysozoa</taxon>
        <taxon>Nematoda</taxon>
        <taxon>Chromadorea</taxon>
        <taxon>Rhabditida</taxon>
        <taxon>Rhabditina</taxon>
        <taxon>Diplogasteromorpha</taxon>
        <taxon>Diplogasteroidea</taxon>
        <taxon>Neodiplogasteridae</taxon>
        <taxon>Pristionchus</taxon>
    </lineage>
</organism>
<dbReference type="SMART" id="SM00317">
    <property type="entry name" value="SET"/>
    <property type="match status" value="1"/>
</dbReference>
<dbReference type="InterPro" id="IPR046341">
    <property type="entry name" value="SET_dom_sf"/>
</dbReference>
<dbReference type="AlphaFoldDB" id="A0AAN5CKT9"/>
<dbReference type="PANTHER" id="PTHR45660:SF13">
    <property type="entry name" value="HISTONE-LYSINE N-METHYLTRANSFERASE SETMAR"/>
    <property type="match status" value="1"/>
</dbReference>
<sequence>MTRRSKNSTSNATYSLRASGNMKNTPQTNVAHLKCSSNCKTCGIKQRTGTVRYCCRLNESLELNSEGVPHFIESGIPERPCFFRVECTDECGCSVTRRANRIVQRGHQKPLLIFRHHIMEWSLRTLSSFDKDELITEYIGEILLERTIRRSQQYDLDLSYDAVREDGEKRPLVINAFTKGNEARFISTSCEPNAYFQTTVVERKGLCFNQGAIHATRGLVIGEEITIDYFGGKELGDEGMGHVPEVGLRVRFSKMPIHEGNDRGVQ</sequence>
<dbReference type="PANTHER" id="PTHR45660">
    <property type="entry name" value="HISTONE-LYSINE N-METHYLTRANSFERASE SETMAR"/>
    <property type="match status" value="1"/>
</dbReference>
<name>A0AAN5CKT9_9BILA</name>
<dbReference type="SUPFAM" id="SSF82199">
    <property type="entry name" value="SET domain"/>
    <property type="match status" value="1"/>
</dbReference>
<reference evidence="4" key="1">
    <citation type="submission" date="2022-10" db="EMBL/GenBank/DDBJ databases">
        <title>Genome assembly of Pristionchus species.</title>
        <authorList>
            <person name="Yoshida K."/>
            <person name="Sommer R.J."/>
        </authorList>
    </citation>
    <scope>NUCLEOTIDE SEQUENCE [LARGE SCALE GENOMIC DNA]</scope>
    <source>
        <strain evidence="4">RS5460</strain>
    </source>
</reference>
<dbReference type="Gene3D" id="2.170.270.10">
    <property type="entry name" value="SET domain"/>
    <property type="match status" value="1"/>
</dbReference>
<dbReference type="PROSITE" id="PS50280">
    <property type="entry name" value="SET"/>
    <property type="match status" value="1"/>
</dbReference>
<gene>
    <name evidence="3" type="ORF">PMAYCL1PPCAC_16491</name>
</gene>
<dbReference type="GO" id="GO:0042054">
    <property type="term" value="F:histone methyltransferase activity"/>
    <property type="evidence" value="ECO:0007669"/>
    <property type="project" value="TreeGrafter"/>
</dbReference>
<protein>
    <recommendedName>
        <fullName evidence="2">SET domain-containing protein</fullName>
    </recommendedName>
</protein>
<accession>A0AAN5CKT9</accession>
<dbReference type="Pfam" id="PF00856">
    <property type="entry name" value="SET"/>
    <property type="match status" value="1"/>
</dbReference>
<evidence type="ECO:0000313" key="4">
    <source>
        <dbReference type="Proteomes" id="UP001328107"/>
    </source>
</evidence>
<dbReference type="EMBL" id="BTRK01000004">
    <property type="protein sequence ID" value="GMR46296.1"/>
    <property type="molecule type" value="Genomic_DNA"/>
</dbReference>
<evidence type="ECO:0000259" key="2">
    <source>
        <dbReference type="PROSITE" id="PS50280"/>
    </source>
</evidence>
<dbReference type="InterPro" id="IPR051357">
    <property type="entry name" value="H3K9_HMTase_SUVAR3-9"/>
</dbReference>
<evidence type="ECO:0000313" key="3">
    <source>
        <dbReference type="EMBL" id="GMR46296.1"/>
    </source>
</evidence>